<gene>
    <name evidence="2" type="ORF">BWY04_00012</name>
</gene>
<feature type="region of interest" description="Disordered" evidence="1">
    <location>
        <begin position="35"/>
        <end position="55"/>
    </location>
</feature>
<dbReference type="AlphaFoldDB" id="A0A1V5ZR79"/>
<proteinExistence type="predicted"/>
<accession>A0A1V5ZR79</accession>
<dbReference type="Proteomes" id="UP000485621">
    <property type="component" value="Unassembled WGS sequence"/>
</dbReference>
<dbReference type="EMBL" id="MWDB01000001">
    <property type="protein sequence ID" value="OQB42576.1"/>
    <property type="molecule type" value="Genomic_DNA"/>
</dbReference>
<sequence length="73" mass="8656">MDCWQQKNQTKDDITESPIKEEVIECMNEIQKTAEDKEYSKGERRKLDAIPDPNDKTKYTIKAYNRDFKAEVL</sequence>
<protein>
    <submittedName>
        <fullName evidence="2">Uncharacterized protein</fullName>
    </submittedName>
</protein>
<organism evidence="2">
    <name type="scientific">candidate division CPR1 bacterium ADurb.Bin160</name>
    <dbReference type="NCBI Taxonomy" id="1852826"/>
    <lineage>
        <taxon>Bacteria</taxon>
        <taxon>candidate division CPR1</taxon>
    </lineage>
</organism>
<evidence type="ECO:0000256" key="1">
    <source>
        <dbReference type="SAM" id="MobiDB-lite"/>
    </source>
</evidence>
<reference evidence="2" key="1">
    <citation type="submission" date="2017-02" db="EMBL/GenBank/DDBJ databases">
        <title>Delving into the versatile metabolic prowess of the omnipresent phylum Bacteroidetes.</title>
        <authorList>
            <person name="Nobu M.K."/>
            <person name="Mei R."/>
            <person name="Narihiro T."/>
            <person name="Kuroda K."/>
            <person name="Liu W.-T."/>
        </authorList>
    </citation>
    <scope>NUCLEOTIDE SEQUENCE</scope>
    <source>
        <strain evidence="2">ADurb.Bin160</strain>
    </source>
</reference>
<comment type="caution">
    <text evidence="2">The sequence shown here is derived from an EMBL/GenBank/DDBJ whole genome shotgun (WGS) entry which is preliminary data.</text>
</comment>
<name>A0A1V5ZR79_9BACT</name>
<evidence type="ECO:0000313" key="2">
    <source>
        <dbReference type="EMBL" id="OQB42576.1"/>
    </source>
</evidence>